<reference evidence="1 2" key="1">
    <citation type="submission" date="2024-04" db="EMBL/GenBank/DDBJ databases">
        <title>Novel genus in family Flammeovirgaceae.</title>
        <authorList>
            <person name="Nguyen T.H."/>
            <person name="Vuong T.Q."/>
            <person name="Le H."/>
            <person name="Kim S.-G."/>
        </authorList>
    </citation>
    <scope>NUCLEOTIDE SEQUENCE [LARGE SCALE GENOMIC DNA]</scope>
    <source>
        <strain evidence="1 2">JCM 23209</strain>
    </source>
</reference>
<evidence type="ECO:0000313" key="1">
    <source>
        <dbReference type="EMBL" id="MEN7550974.1"/>
    </source>
</evidence>
<dbReference type="EMBL" id="JBDKWZ010000018">
    <property type="protein sequence ID" value="MEN7550974.1"/>
    <property type="molecule type" value="Genomic_DNA"/>
</dbReference>
<sequence>MKLKHVLWVTLPVLLIYVFWETFTQPGVNDLKGDFQEVSFIRNENNTGPVQRIYAVSVSDTLWSEMEKYGKLMPHTKYGTTKVFFFATGTSSPEELNLEPDHFTNDFKPNCLASFEKNGMGTISFKKYPFGK</sequence>
<name>A0AAW9SDG6_9BACT</name>
<gene>
    <name evidence="1" type="ORF">AAG747_23840</name>
</gene>
<proteinExistence type="predicted"/>
<evidence type="ECO:0000313" key="2">
    <source>
        <dbReference type="Proteomes" id="UP001403385"/>
    </source>
</evidence>
<protein>
    <submittedName>
        <fullName evidence="1">Uncharacterized protein</fullName>
    </submittedName>
</protein>
<keyword evidence="2" id="KW-1185">Reference proteome</keyword>
<organism evidence="1 2">
    <name type="scientific">Rapidithrix thailandica</name>
    <dbReference type="NCBI Taxonomy" id="413964"/>
    <lineage>
        <taxon>Bacteria</taxon>
        <taxon>Pseudomonadati</taxon>
        <taxon>Bacteroidota</taxon>
        <taxon>Cytophagia</taxon>
        <taxon>Cytophagales</taxon>
        <taxon>Flammeovirgaceae</taxon>
        <taxon>Rapidithrix</taxon>
    </lineage>
</organism>
<comment type="caution">
    <text evidence="1">The sequence shown here is derived from an EMBL/GenBank/DDBJ whole genome shotgun (WGS) entry which is preliminary data.</text>
</comment>
<dbReference type="RefSeq" id="WP_346823756.1">
    <property type="nucleotide sequence ID" value="NZ_JBDKWZ010000018.1"/>
</dbReference>
<accession>A0AAW9SDG6</accession>
<dbReference type="Proteomes" id="UP001403385">
    <property type="component" value="Unassembled WGS sequence"/>
</dbReference>
<dbReference type="AlphaFoldDB" id="A0AAW9SDG6"/>